<evidence type="ECO:0000256" key="5">
    <source>
        <dbReference type="ARBA" id="ARBA00022737"/>
    </source>
</evidence>
<evidence type="ECO:0000256" key="9">
    <source>
        <dbReference type="ARBA" id="ARBA00023136"/>
    </source>
</evidence>
<dbReference type="RefSeq" id="WP_013252741.1">
    <property type="nucleotide sequence ID" value="NC_014364.1"/>
</dbReference>
<dbReference type="PANTHER" id="PTHR43790:SF4">
    <property type="entry name" value="GUANOSINE IMPORT ATP-BINDING PROTEIN NUPO"/>
    <property type="match status" value="1"/>
</dbReference>
<evidence type="ECO:0000256" key="7">
    <source>
        <dbReference type="ARBA" id="ARBA00022840"/>
    </source>
</evidence>
<feature type="domain" description="ABC transporter" evidence="10">
    <location>
        <begin position="9"/>
        <end position="243"/>
    </location>
</feature>
<evidence type="ECO:0000313" key="12">
    <source>
        <dbReference type="Proteomes" id="UP000002318"/>
    </source>
</evidence>
<proteinExistence type="predicted"/>
<keyword evidence="9" id="KW-0472">Membrane</keyword>
<evidence type="ECO:0000313" key="11">
    <source>
        <dbReference type="EMBL" id="ADK79277.1"/>
    </source>
</evidence>
<gene>
    <name evidence="11" type="ordered locus">Spirs_0119</name>
</gene>
<keyword evidence="7" id="KW-0067">ATP-binding</keyword>
<keyword evidence="12" id="KW-1185">Reference proteome</keyword>
<dbReference type="STRING" id="573413.Spirs_0119"/>
<evidence type="ECO:0000259" key="10">
    <source>
        <dbReference type="PROSITE" id="PS50893"/>
    </source>
</evidence>
<dbReference type="GO" id="GO:0005524">
    <property type="term" value="F:ATP binding"/>
    <property type="evidence" value="ECO:0007669"/>
    <property type="project" value="UniProtKB-KW"/>
</dbReference>
<dbReference type="HOGENOM" id="CLU_000604_92_0_12"/>
<dbReference type="InterPro" id="IPR003439">
    <property type="entry name" value="ABC_transporter-like_ATP-bd"/>
</dbReference>
<evidence type="ECO:0000256" key="3">
    <source>
        <dbReference type="ARBA" id="ARBA00022475"/>
    </source>
</evidence>
<dbReference type="FunFam" id="3.40.50.300:FF:000127">
    <property type="entry name" value="Ribose import ATP-binding protein RbsA"/>
    <property type="match status" value="1"/>
</dbReference>
<evidence type="ECO:0000256" key="8">
    <source>
        <dbReference type="ARBA" id="ARBA00022967"/>
    </source>
</evidence>
<sequence length="507" mass="56042">MAQDGAFALRMEGISKFFPGVIANDRINLDCRRGEVLGILGENGAGKTTLMNILYGLHQPDEGQIFLDGKQVTIDSPSKAIDLGVGMVHQHFMLVEALSALENVILGMPSKRITLDIESARKRLETLCEDYELHVDPSVEVWKMPVGKQQWLEILKALYRDINLLVLDEPSSVLTPSEGKQLFKAIRKITAEGRSVIFISHKLDEVLEVTDRITVIRDGRVVGTVETKDASQEELTRMMVGRPVTITRKPRPVVTKDSPVLVMENVNADDDRGLPALKNFNLTVRAGEIVGVAGVDGNGQRELAECIVGMRKYTSGSVQIQDRLIDRIIADTSFVGYIPEDRQKTGLCLDMTVAENLIFKEVDNPPYLKNGILRLNSIKEHAQNMIQKYDIRTRSGDDLVGNLSGGNQQKVIFAREINNEPVLVIASQATRGLDLGAVENVHNVLLNERNRGAAVLFISTELQEVMSLSDRIIVMFRGELMGDVAGEGTDVSTIGRMMLGETLELDK</sequence>
<name>E1R8D3_SEDSS</name>
<dbReference type="Proteomes" id="UP000002318">
    <property type="component" value="Chromosome"/>
</dbReference>
<dbReference type="EMBL" id="CP002116">
    <property type="protein sequence ID" value="ADK79277.1"/>
    <property type="molecule type" value="Genomic_DNA"/>
</dbReference>
<organism evidence="11 12">
    <name type="scientific">Sediminispirochaeta smaragdinae (strain DSM 11293 / JCM 15392 / SEBR 4228)</name>
    <name type="common">Spirochaeta smaragdinae</name>
    <dbReference type="NCBI Taxonomy" id="573413"/>
    <lineage>
        <taxon>Bacteria</taxon>
        <taxon>Pseudomonadati</taxon>
        <taxon>Spirochaetota</taxon>
        <taxon>Spirochaetia</taxon>
        <taxon>Spirochaetales</taxon>
        <taxon>Spirochaetaceae</taxon>
        <taxon>Sediminispirochaeta</taxon>
    </lineage>
</organism>
<dbReference type="KEGG" id="ssm:Spirs_0119"/>
<evidence type="ECO:0000256" key="6">
    <source>
        <dbReference type="ARBA" id="ARBA00022741"/>
    </source>
</evidence>
<dbReference type="Gene3D" id="3.40.50.300">
    <property type="entry name" value="P-loop containing nucleotide triphosphate hydrolases"/>
    <property type="match status" value="2"/>
</dbReference>
<dbReference type="GO" id="GO:0005886">
    <property type="term" value="C:plasma membrane"/>
    <property type="evidence" value="ECO:0007669"/>
    <property type="project" value="UniProtKB-SubCell"/>
</dbReference>
<keyword evidence="6" id="KW-0547">Nucleotide-binding</keyword>
<keyword evidence="4" id="KW-0762">Sugar transport</keyword>
<keyword evidence="2" id="KW-0813">Transport</keyword>
<dbReference type="AlphaFoldDB" id="E1R8D3"/>
<dbReference type="GO" id="GO:0016887">
    <property type="term" value="F:ATP hydrolysis activity"/>
    <property type="evidence" value="ECO:0007669"/>
    <property type="project" value="InterPro"/>
</dbReference>
<keyword evidence="3" id="KW-1003">Cell membrane</keyword>
<dbReference type="InterPro" id="IPR003593">
    <property type="entry name" value="AAA+_ATPase"/>
</dbReference>
<dbReference type="PROSITE" id="PS00211">
    <property type="entry name" value="ABC_TRANSPORTER_1"/>
    <property type="match status" value="1"/>
</dbReference>
<evidence type="ECO:0000256" key="2">
    <source>
        <dbReference type="ARBA" id="ARBA00022448"/>
    </source>
</evidence>
<dbReference type="eggNOG" id="COG3845">
    <property type="taxonomic scope" value="Bacteria"/>
</dbReference>
<dbReference type="InterPro" id="IPR027417">
    <property type="entry name" value="P-loop_NTPase"/>
</dbReference>
<dbReference type="CDD" id="cd03215">
    <property type="entry name" value="ABC_Carb_Monos_II"/>
    <property type="match status" value="1"/>
</dbReference>
<dbReference type="SMART" id="SM00382">
    <property type="entry name" value="AAA"/>
    <property type="match status" value="1"/>
</dbReference>
<evidence type="ECO:0000256" key="1">
    <source>
        <dbReference type="ARBA" id="ARBA00004202"/>
    </source>
</evidence>
<dbReference type="CDD" id="cd03216">
    <property type="entry name" value="ABC_Carb_Monos_I"/>
    <property type="match status" value="1"/>
</dbReference>
<comment type="subcellular location">
    <subcellularLocation>
        <location evidence="1">Cell membrane</location>
        <topology evidence="1">Peripheral membrane protein</topology>
    </subcellularLocation>
</comment>
<dbReference type="Pfam" id="PF00005">
    <property type="entry name" value="ABC_tran"/>
    <property type="match status" value="2"/>
</dbReference>
<dbReference type="PROSITE" id="PS50893">
    <property type="entry name" value="ABC_TRANSPORTER_2"/>
    <property type="match status" value="2"/>
</dbReference>
<keyword evidence="8" id="KW-1278">Translocase</keyword>
<dbReference type="InterPro" id="IPR050107">
    <property type="entry name" value="ABC_carbohydrate_import_ATPase"/>
</dbReference>
<dbReference type="PANTHER" id="PTHR43790">
    <property type="entry name" value="CARBOHYDRATE TRANSPORT ATP-BINDING PROTEIN MG119-RELATED"/>
    <property type="match status" value="1"/>
</dbReference>
<evidence type="ECO:0000256" key="4">
    <source>
        <dbReference type="ARBA" id="ARBA00022597"/>
    </source>
</evidence>
<feature type="domain" description="ABC transporter" evidence="10">
    <location>
        <begin position="261"/>
        <end position="502"/>
    </location>
</feature>
<dbReference type="InterPro" id="IPR017871">
    <property type="entry name" value="ABC_transporter-like_CS"/>
</dbReference>
<accession>E1R8D3</accession>
<reference evidence="11 12" key="1">
    <citation type="journal article" date="2010" name="Stand. Genomic Sci.">
        <title>Complete genome sequence of Spirochaeta smaragdinae type strain (SEBR 4228).</title>
        <authorList>
            <person name="Mavromatis K."/>
            <person name="Yasawong M."/>
            <person name="Chertkov O."/>
            <person name="Lapidus A."/>
            <person name="Lucas S."/>
            <person name="Nolan M."/>
            <person name="Del Rio T.G."/>
            <person name="Tice H."/>
            <person name="Cheng J.F."/>
            <person name="Pitluck S."/>
            <person name="Liolios K."/>
            <person name="Ivanova N."/>
            <person name="Tapia R."/>
            <person name="Han C."/>
            <person name="Bruce D."/>
            <person name="Goodwin L."/>
            <person name="Pati A."/>
            <person name="Chen A."/>
            <person name="Palaniappan K."/>
            <person name="Land M."/>
            <person name="Hauser L."/>
            <person name="Chang Y.J."/>
            <person name="Jeffries C.D."/>
            <person name="Detter J.C."/>
            <person name="Rohde M."/>
            <person name="Brambilla E."/>
            <person name="Spring S."/>
            <person name="Goker M."/>
            <person name="Sikorski J."/>
            <person name="Woyke T."/>
            <person name="Bristow J."/>
            <person name="Eisen J.A."/>
            <person name="Markowitz V."/>
            <person name="Hugenholtz P."/>
            <person name="Klenk H.P."/>
            <person name="Kyrpides N.C."/>
        </authorList>
    </citation>
    <scope>NUCLEOTIDE SEQUENCE [LARGE SCALE GENOMIC DNA]</scope>
    <source>
        <strain evidence="12">DSM 11293 / JCM 15392 / SEBR 4228</strain>
    </source>
</reference>
<dbReference type="OrthoDB" id="9771863at2"/>
<dbReference type="SUPFAM" id="SSF52540">
    <property type="entry name" value="P-loop containing nucleoside triphosphate hydrolases"/>
    <property type="match status" value="2"/>
</dbReference>
<keyword evidence="5" id="KW-0677">Repeat</keyword>
<protein>
    <submittedName>
        <fullName evidence="11">ABC transporter related protein</fullName>
    </submittedName>
</protein>